<evidence type="ECO:0000256" key="4">
    <source>
        <dbReference type="ARBA" id="ARBA00022603"/>
    </source>
</evidence>
<dbReference type="GO" id="GO:0006281">
    <property type="term" value="P:DNA repair"/>
    <property type="evidence" value="ECO:0007669"/>
    <property type="project" value="UniProtKB-KW"/>
</dbReference>
<dbReference type="KEGG" id="ttc:FOKN1_2464"/>
<gene>
    <name evidence="10" type="ORF">FOKN1_2464</name>
</gene>
<dbReference type="PANTHER" id="PTHR10815">
    <property type="entry name" value="METHYLATED-DNA--PROTEIN-CYSTEINE METHYLTRANSFERASE"/>
    <property type="match status" value="1"/>
</dbReference>
<dbReference type="SUPFAM" id="SSF46767">
    <property type="entry name" value="Methylated DNA-protein cysteine methyltransferase, C-terminal domain"/>
    <property type="match status" value="1"/>
</dbReference>
<evidence type="ECO:0000256" key="7">
    <source>
        <dbReference type="ARBA" id="ARBA00023204"/>
    </source>
</evidence>
<dbReference type="RefSeq" id="WP_231971509.1">
    <property type="nucleotide sequence ID" value="NZ_AP018052.1"/>
</dbReference>
<evidence type="ECO:0000256" key="5">
    <source>
        <dbReference type="ARBA" id="ARBA00022679"/>
    </source>
</evidence>
<evidence type="ECO:0000256" key="6">
    <source>
        <dbReference type="ARBA" id="ARBA00022763"/>
    </source>
</evidence>
<sequence length="166" mass="17433">MKATPLPDAIEYAAVHASPVGWLGIRLDGHDRLRGLELLEQPPRRQPVASAAAPVLAALEAYFAAPASALNLPELAPLTTAFQQRLRQALLAIPAGTVLTYAELAARLGSAPRAVGQACRRNPIPVLVPCHRVVARTGIGGYAGATSGPRLAMKQWLLAHEGYPGA</sequence>
<keyword evidence="7" id="KW-0234">DNA repair</keyword>
<dbReference type="AlphaFoldDB" id="A0A1Z4VT75"/>
<dbReference type="InterPro" id="IPR001497">
    <property type="entry name" value="MethylDNA_cys_MeTrfase_AS"/>
</dbReference>
<protein>
    <recommendedName>
        <fullName evidence="3">methylated-DNA--[protein]-cysteine S-methyltransferase</fullName>
        <ecNumber evidence="3">2.1.1.63</ecNumber>
    </recommendedName>
</protein>
<name>A0A1Z4VT75_9GAMM</name>
<keyword evidence="4 10" id="KW-0489">Methyltransferase</keyword>
<evidence type="ECO:0000313" key="11">
    <source>
        <dbReference type="Proteomes" id="UP000218765"/>
    </source>
</evidence>
<dbReference type="InterPro" id="IPR036217">
    <property type="entry name" value="MethylDNA_cys_MeTrfase_DNAb"/>
</dbReference>
<evidence type="ECO:0000256" key="3">
    <source>
        <dbReference type="ARBA" id="ARBA00011918"/>
    </source>
</evidence>
<dbReference type="CDD" id="cd06445">
    <property type="entry name" value="ATase"/>
    <property type="match status" value="1"/>
</dbReference>
<dbReference type="EC" id="2.1.1.63" evidence="3"/>
<evidence type="ECO:0000256" key="1">
    <source>
        <dbReference type="ARBA" id="ARBA00001286"/>
    </source>
</evidence>
<proteinExistence type="inferred from homology"/>
<dbReference type="EMBL" id="AP018052">
    <property type="protein sequence ID" value="BAZ94836.1"/>
    <property type="molecule type" value="Genomic_DNA"/>
</dbReference>
<keyword evidence="11" id="KW-1185">Reference proteome</keyword>
<dbReference type="GO" id="GO:0003908">
    <property type="term" value="F:methylated-DNA-[protein]-cysteine S-methyltransferase activity"/>
    <property type="evidence" value="ECO:0007669"/>
    <property type="project" value="UniProtKB-EC"/>
</dbReference>
<dbReference type="GO" id="GO:0032259">
    <property type="term" value="P:methylation"/>
    <property type="evidence" value="ECO:0007669"/>
    <property type="project" value="UniProtKB-KW"/>
</dbReference>
<keyword evidence="5 10" id="KW-0808">Transferase</keyword>
<keyword evidence="6" id="KW-0227">DNA damage</keyword>
<dbReference type="Gene3D" id="1.10.10.10">
    <property type="entry name" value="Winged helix-like DNA-binding domain superfamily/Winged helix DNA-binding domain"/>
    <property type="match status" value="1"/>
</dbReference>
<reference evidence="10 11" key="1">
    <citation type="submission" date="2017-05" db="EMBL/GenBank/DDBJ databases">
        <title>Thiocyanate degradation by Thiohalobacter thiocyanaticus FOKN1.</title>
        <authorList>
            <person name="Oshiki M."/>
            <person name="Fukushima T."/>
            <person name="Kawano S."/>
            <person name="Nakagawa J."/>
        </authorList>
    </citation>
    <scope>NUCLEOTIDE SEQUENCE [LARGE SCALE GENOMIC DNA]</scope>
    <source>
        <strain evidence="10 11">FOKN1</strain>
    </source>
</reference>
<accession>A0A1Z4VT75</accession>
<dbReference type="Proteomes" id="UP000218765">
    <property type="component" value="Chromosome"/>
</dbReference>
<feature type="domain" description="Methylated-DNA-[protein]-cysteine S-methyltransferase DNA binding" evidence="9">
    <location>
        <begin position="81"/>
        <end position="162"/>
    </location>
</feature>
<comment type="similarity">
    <text evidence="2">Belongs to the MGMT family.</text>
</comment>
<dbReference type="PANTHER" id="PTHR10815:SF13">
    <property type="entry name" value="METHYLATED-DNA--PROTEIN-CYSTEINE METHYLTRANSFERASE"/>
    <property type="match status" value="1"/>
</dbReference>
<evidence type="ECO:0000256" key="8">
    <source>
        <dbReference type="ARBA" id="ARBA00049348"/>
    </source>
</evidence>
<dbReference type="NCBIfam" id="TIGR00589">
    <property type="entry name" value="ogt"/>
    <property type="match status" value="1"/>
</dbReference>
<dbReference type="PROSITE" id="PS00374">
    <property type="entry name" value="MGMT"/>
    <property type="match status" value="1"/>
</dbReference>
<dbReference type="InterPro" id="IPR036388">
    <property type="entry name" value="WH-like_DNA-bd_sf"/>
</dbReference>
<dbReference type="SUPFAM" id="SSF53155">
    <property type="entry name" value="Methylated DNA-protein cysteine methyltransferase domain"/>
    <property type="match status" value="1"/>
</dbReference>
<dbReference type="Pfam" id="PF01035">
    <property type="entry name" value="DNA_binding_1"/>
    <property type="match status" value="1"/>
</dbReference>
<dbReference type="InterPro" id="IPR014048">
    <property type="entry name" value="MethylDNA_cys_MeTrfase_DNA-bd"/>
</dbReference>
<comment type="catalytic activity">
    <reaction evidence="1">
        <text>a 4-O-methyl-thymidine in DNA + L-cysteinyl-[protein] = a thymidine in DNA + S-methyl-L-cysteinyl-[protein]</text>
        <dbReference type="Rhea" id="RHEA:53428"/>
        <dbReference type="Rhea" id="RHEA-COMP:10131"/>
        <dbReference type="Rhea" id="RHEA-COMP:10132"/>
        <dbReference type="Rhea" id="RHEA-COMP:13555"/>
        <dbReference type="Rhea" id="RHEA-COMP:13556"/>
        <dbReference type="ChEBI" id="CHEBI:29950"/>
        <dbReference type="ChEBI" id="CHEBI:82612"/>
        <dbReference type="ChEBI" id="CHEBI:137386"/>
        <dbReference type="ChEBI" id="CHEBI:137387"/>
        <dbReference type="EC" id="2.1.1.63"/>
    </reaction>
</comment>
<evidence type="ECO:0000259" key="9">
    <source>
        <dbReference type="Pfam" id="PF01035"/>
    </source>
</evidence>
<dbReference type="InterPro" id="IPR036631">
    <property type="entry name" value="MGMT_N_sf"/>
</dbReference>
<evidence type="ECO:0000313" key="10">
    <source>
        <dbReference type="EMBL" id="BAZ94836.1"/>
    </source>
</evidence>
<evidence type="ECO:0000256" key="2">
    <source>
        <dbReference type="ARBA" id="ARBA00008711"/>
    </source>
</evidence>
<comment type="catalytic activity">
    <reaction evidence="8">
        <text>a 6-O-methyl-2'-deoxyguanosine in DNA + L-cysteinyl-[protein] = S-methyl-L-cysteinyl-[protein] + a 2'-deoxyguanosine in DNA</text>
        <dbReference type="Rhea" id="RHEA:24000"/>
        <dbReference type="Rhea" id="RHEA-COMP:10131"/>
        <dbReference type="Rhea" id="RHEA-COMP:10132"/>
        <dbReference type="Rhea" id="RHEA-COMP:11367"/>
        <dbReference type="Rhea" id="RHEA-COMP:11368"/>
        <dbReference type="ChEBI" id="CHEBI:29950"/>
        <dbReference type="ChEBI" id="CHEBI:82612"/>
        <dbReference type="ChEBI" id="CHEBI:85445"/>
        <dbReference type="ChEBI" id="CHEBI:85448"/>
        <dbReference type="EC" id="2.1.1.63"/>
    </reaction>
</comment>
<organism evidence="10 11">
    <name type="scientific">Thiohalobacter thiocyanaticus</name>
    <dbReference type="NCBI Taxonomy" id="585455"/>
    <lineage>
        <taxon>Bacteria</taxon>
        <taxon>Pseudomonadati</taxon>
        <taxon>Pseudomonadota</taxon>
        <taxon>Gammaproteobacteria</taxon>
        <taxon>Thiohalobacterales</taxon>
        <taxon>Thiohalobacteraceae</taxon>
        <taxon>Thiohalobacter</taxon>
    </lineage>
</organism>
<dbReference type="FunFam" id="1.10.10.10:FF:000214">
    <property type="entry name" value="Methylated-DNA--protein-cysteine methyltransferase"/>
    <property type="match status" value="1"/>
</dbReference>